<proteinExistence type="predicted"/>
<name>A0ACC1CRV0_9NEOP</name>
<keyword evidence="2" id="KW-1185">Reference proteome</keyword>
<dbReference type="Proteomes" id="UP000824533">
    <property type="component" value="Linkage Group LG18"/>
</dbReference>
<evidence type="ECO:0000313" key="2">
    <source>
        <dbReference type="Proteomes" id="UP000824533"/>
    </source>
</evidence>
<reference evidence="1 2" key="1">
    <citation type="journal article" date="2021" name="Front. Genet.">
        <title>Chromosome-Level Genome Assembly Reveals Significant Gene Expansion in the Toll and IMD Signaling Pathways of Dendrolimus kikuchii.</title>
        <authorList>
            <person name="Zhou J."/>
            <person name="Wu P."/>
            <person name="Xiong Z."/>
            <person name="Liu N."/>
            <person name="Zhao N."/>
            <person name="Ji M."/>
            <person name="Qiu Y."/>
            <person name="Yang B."/>
        </authorList>
    </citation>
    <scope>NUCLEOTIDE SEQUENCE [LARGE SCALE GENOMIC DNA]</scope>
    <source>
        <strain evidence="1">Ann1</strain>
    </source>
</reference>
<evidence type="ECO:0000313" key="1">
    <source>
        <dbReference type="EMBL" id="KAJ0174326.1"/>
    </source>
</evidence>
<gene>
    <name evidence="1" type="ORF">K1T71_010472</name>
</gene>
<comment type="caution">
    <text evidence="1">The sequence shown here is derived from an EMBL/GenBank/DDBJ whole genome shotgun (WGS) entry which is preliminary data.</text>
</comment>
<protein>
    <submittedName>
        <fullName evidence="1">Uncharacterized protein</fullName>
    </submittedName>
</protein>
<dbReference type="EMBL" id="CM034404">
    <property type="protein sequence ID" value="KAJ0174326.1"/>
    <property type="molecule type" value="Genomic_DNA"/>
</dbReference>
<sequence>MYLVLFAALTAVYAEPYGYKAYLPPTPGPLFRNSAFGGYVQGVPAGGYTNDFQGVVVDADPPGSSRLAPGIESGLGRPRESYGSTNSKVGEAGFKTTFGAFNDRNVGPGTRIAPGFESIVSGSEGANDFKIGDAAYKIAPGFLTNEFLKTSAEESDTRRKEQDAVNCAHGSYDAQKYNKGNSENLPHNENHHFGSIHGSIGTINHSTQFNNKFGKPVSNQVYENHQIVNNAGTDQVNNVYSPIAISEINKESSLTSYGQIPGSTPPVISVIKATINKESLGYQYKVPHVIFDPQKFDGYSHFRETNIQGIQNGKITSKLVDKGESTVNQGLLNIQKVQTHSVQSTTKSKPNTNVNVNNVVTQTTSQLQTDKTRQMIKPTDISSTGLATPFTSYANIQSSEGVLGINAKDSTTKSQPETATGTLSIVPTKPFSTFTKYHSSSQTQTQLSSFNFERPNKYSHTFEINKPINTLPSHFSASKTSFAGSASSSYNPNKFTSHFDNTQLNGQAISSAKPVESALTVLNTNMKNSGEVSSLQISTQTNLPETSIDISKHVSSKESSSQFLETSSEVSAPALSLNYLIQEGNQEHKESSAVDINSNIQTATAFVSTGFTKPQNIDGKHTSSSAKHTQIQGSDHSYYYDKPQKPLVIPTKSNYGTLDIAQTGTQISTTKSENVQSQTNSKESEQNIQNRNNFGHISQIQSTQTGISLENTQTQTEQTQSAKPSVTHNIKETGIFQTKFGGPMIKPHYDQTAQTISSQSGNIISENINQSQLQDTKVGITQTDINNLQTSTTSSSMSNSQSAVQANLHTIKPFADSAVQQSGTSQTNVGIQSTSPEFIQSQILFPAPKQTITQQTTSEITQNKFGVTQFGAQVKPSVQSQQSLGESYEYKKPDVKLTFDKNTGTSTTSSIQEIKPEVSQTSFETQTFTATQFGVTPPKPQVSQSQFAFQPAKNTFQQTIFDNTQNKYGLTNFGTQNFKPSSVGQSQQSTGQLYEYKKPEIVITNKNTNTATGQVSESQPKITQIRQTSLPTPQPVPIPSVQLQTEAEITQTLNAQNVATSDFQTSTQFEKPQSVQVNSGTETLKPEFNQTPQKSTQTSTSTETIHTQIAPQPVKINFEQSTFGITQNKYGLTQFGTQKFKPSTSQLQPYTGQLYEYKKPVESFTNNKDTVNQFQSQFTEVVQTPSLIPHVSQVKPEQLSITSQTGTTSTQTSITQRVPFTFQTSSQFGKNQFGQTNFGTQSFKPPFGQTSQTNTATTGSQFGVAAVKPQVVSQLDKVTFGQSTFDSTRNKYGLTQFGAQKFKPSITPSTQISTGELYEYRKPVQTLTPSKETNMLTEQVTQTQSQVSQTSSSTPQVVQVNPAQSMITSQTGATPTHTLSSQKESASTLQTSSQFGKPQCVQNNFGTQTFKPGCIQTSQSSTATTNTQTSQIQVASQLPKITFGSSALASAQNKYGLTQFGTQKFKPSQSQESTGQQYEYKKPAEIVITNKDTDTEQISKSQSVQQAEVIPNQTLNIQKESASTSQTSITSTNTQKMQGTQIGQVSDTQVVSQPVAAILEQSTLIKDTQNKFGLEQSDAEKPKPSIGKLQETQGTLYTNRKPFETIEINKETQSDLIINKFNKQEILHTASGTSQTTSGINKQDSGNLYVDNNPSIAFVTNAGSSIQEVNKVNQIQNTGGEKTSTETQKVIPTQVISEPQTVRIVTNQPIKAESSVYQTKPSQQILQTTSEKAEITRTEEEVGLEIKKPINIQETQSTVEQSQLTNNVNKYILSVKPEIGNSTLETQVNETEVGLTENKFTFDKPTMNIVIENKSSVINNIQNTQTLQSGIQDSKVNQVQTTSQTQSANTLTNPSALGILSTKPYVNQNQIGMQQDISSLEQISQVTSGAVETSSSQAQSVTPVSCETSKGEDINNKQSISTGTITNQQAISYNTQDGQSPPGFGFHNHGFESQSGYRHNKPFGYFDNGYTEKNQFEQNRSPFGKFRFFNEPNNFPKTFETTSSNAVTTGSVTQTNNLPSQAQNKVILTQNPTIDQIKEQFDSTFSSNAHTIIEPMKPTIITTGSNAEDGASISTVTGAEPHVPFGKPALHKFGGLLNSNADATVQTAPSLSIAQASTRPSSTRLKGIPKQDNPSNAIATAQSRNAFGQTNFASAIATTGPVLPQFNTPGGRFQPFTTFDGYPASAVAKAVFGPQVGVNPTQATTGVPFSSNAFASTTKDSSFASGFVSTTPATSTIFGAKKGTANFGSELSTPVFGEVNTAKPIYDGKSYIFGYPRDPSKFDEITGYQY</sequence>
<organism evidence="1 2">
    <name type="scientific">Dendrolimus kikuchii</name>
    <dbReference type="NCBI Taxonomy" id="765133"/>
    <lineage>
        <taxon>Eukaryota</taxon>
        <taxon>Metazoa</taxon>
        <taxon>Ecdysozoa</taxon>
        <taxon>Arthropoda</taxon>
        <taxon>Hexapoda</taxon>
        <taxon>Insecta</taxon>
        <taxon>Pterygota</taxon>
        <taxon>Neoptera</taxon>
        <taxon>Endopterygota</taxon>
        <taxon>Lepidoptera</taxon>
        <taxon>Glossata</taxon>
        <taxon>Ditrysia</taxon>
        <taxon>Bombycoidea</taxon>
        <taxon>Lasiocampidae</taxon>
        <taxon>Dendrolimus</taxon>
    </lineage>
</organism>
<accession>A0ACC1CRV0</accession>